<dbReference type="HAMAP" id="MF_01622">
    <property type="entry name" value="tRNA_sel_U_synth"/>
    <property type="match status" value="1"/>
</dbReference>
<dbReference type="InterPro" id="IPR001763">
    <property type="entry name" value="Rhodanese-like_dom"/>
</dbReference>
<dbReference type="NCBIfam" id="NF008751">
    <property type="entry name" value="PRK11784.1-3"/>
    <property type="match status" value="1"/>
</dbReference>
<dbReference type="Pfam" id="PF00581">
    <property type="entry name" value="Rhodanese"/>
    <property type="match status" value="1"/>
</dbReference>
<dbReference type="Gene3D" id="3.40.250.10">
    <property type="entry name" value="Rhodanese-like domain"/>
    <property type="match status" value="1"/>
</dbReference>
<name>A0A1W1CV39_9ZZZZ</name>
<dbReference type="GO" id="GO:0043828">
    <property type="term" value="F:tRNA 2-selenouridine synthase activity"/>
    <property type="evidence" value="ECO:0007669"/>
    <property type="project" value="InterPro"/>
</dbReference>
<proteinExistence type="inferred from homology"/>
<dbReference type="NCBIfam" id="TIGR03167">
    <property type="entry name" value="tRNA_sel_U_synt"/>
    <property type="match status" value="1"/>
</dbReference>
<dbReference type="SUPFAM" id="SSF52540">
    <property type="entry name" value="P-loop containing nucleoside triphosphate hydrolases"/>
    <property type="match status" value="1"/>
</dbReference>
<dbReference type="InterPro" id="IPR036873">
    <property type="entry name" value="Rhodanese-like_dom_sf"/>
</dbReference>
<keyword evidence="1" id="KW-0711">Selenium</keyword>
<sequence length="366" mass="42262">MNLPLTDNFKTLLLSNTPLIDVRAPVEFEKGAFPSSVNLPLMTDKEREAVGICYKEEGNRKALELGHRLVKGDIKEARVKAWCDFISKHPDAVLYCFRGGDRSRISQEWLYEAGCEISRIKGGYKAFRRYILNEFETMGEKFKPLVLGGYTGSGKTILLQRIRQSVDLEALAHHRGSAFGHQIDAQPTQIDFEHELAASLLRQIESGTNEIVVEDESRRIGRREIPQALFSHFKASPLVILDIPMEKRIETIFQEYVNRFQKQFAKRFGEDEGMEVWKRTMLRNFGAIQRKLGGERHAEMVTAFEEASKKQMEAGSVKEHAVWIEALLRDYYDPMYGYQMEQNKERILFRGDEAEVLAFFKERKIK</sequence>
<feature type="domain" description="Rhodanese" evidence="2">
    <location>
        <begin position="13"/>
        <end position="136"/>
    </location>
</feature>
<dbReference type="GO" id="GO:0002098">
    <property type="term" value="P:tRNA wobble uridine modification"/>
    <property type="evidence" value="ECO:0007669"/>
    <property type="project" value="InterPro"/>
</dbReference>
<evidence type="ECO:0000259" key="2">
    <source>
        <dbReference type="PROSITE" id="PS50206"/>
    </source>
</evidence>
<protein>
    <submittedName>
        <fullName evidence="3">Selenophosphate-dependent tRNA 2-selenouridine synthase</fullName>
    </submittedName>
</protein>
<dbReference type="Pfam" id="PF26341">
    <property type="entry name" value="AAA_SelU"/>
    <property type="match status" value="1"/>
</dbReference>
<dbReference type="NCBIfam" id="NF008750">
    <property type="entry name" value="PRK11784.1-2"/>
    <property type="match status" value="1"/>
</dbReference>
<dbReference type="PANTHER" id="PTHR30401:SF0">
    <property type="entry name" value="TRNA 2-SELENOURIDINE SYNTHASE"/>
    <property type="match status" value="1"/>
</dbReference>
<dbReference type="PROSITE" id="PS50206">
    <property type="entry name" value="RHODANESE_3"/>
    <property type="match status" value="1"/>
</dbReference>
<accession>A0A1W1CV39</accession>
<dbReference type="InterPro" id="IPR058840">
    <property type="entry name" value="AAA_SelU"/>
</dbReference>
<reference evidence="3" key="1">
    <citation type="submission" date="2016-10" db="EMBL/GenBank/DDBJ databases">
        <authorList>
            <person name="de Groot N.N."/>
        </authorList>
    </citation>
    <scope>NUCLEOTIDE SEQUENCE</scope>
</reference>
<dbReference type="SMART" id="SM00450">
    <property type="entry name" value="RHOD"/>
    <property type="match status" value="1"/>
</dbReference>
<dbReference type="AlphaFoldDB" id="A0A1W1CV39"/>
<dbReference type="EMBL" id="FPHL01000059">
    <property type="protein sequence ID" value="SFV69684.1"/>
    <property type="molecule type" value="Genomic_DNA"/>
</dbReference>
<organism evidence="3">
    <name type="scientific">hydrothermal vent metagenome</name>
    <dbReference type="NCBI Taxonomy" id="652676"/>
    <lineage>
        <taxon>unclassified sequences</taxon>
        <taxon>metagenomes</taxon>
        <taxon>ecological metagenomes</taxon>
    </lineage>
</organism>
<dbReference type="InterPro" id="IPR027417">
    <property type="entry name" value="P-loop_NTPase"/>
</dbReference>
<dbReference type="SUPFAM" id="SSF52821">
    <property type="entry name" value="Rhodanese/Cell cycle control phosphatase"/>
    <property type="match status" value="1"/>
</dbReference>
<dbReference type="InterPro" id="IPR017582">
    <property type="entry name" value="SelU"/>
</dbReference>
<dbReference type="PANTHER" id="PTHR30401">
    <property type="entry name" value="TRNA 2-SELENOURIDINE SYNTHASE"/>
    <property type="match status" value="1"/>
</dbReference>
<evidence type="ECO:0000313" key="3">
    <source>
        <dbReference type="EMBL" id="SFV69684.1"/>
    </source>
</evidence>
<gene>
    <name evidence="3" type="ORF">MNB_SV-10-1115</name>
</gene>
<evidence type="ECO:0000256" key="1">
    <source>
        <dbReference type="ARBA" id="ARBA00023266"/>
    </source>
</evidence>